<dbReference type="SUPFAM" id="SSF52540">
    <property type="entry name" value="P-loop containing nucleoside triphosphate hydrolases"/>
    <property type="match status" value="1"/>
</dbReference>
<feature type="compositionally biased region" description="Polar residues" evidence="17">
    <location>
        <begin position="177"/>
        <end position="188"/>
    </location>
</feature>
<dbReference type="PROSITE" id="PS50088">
    <property type="entry name" value="ANK_REPEAT"/>
    <property type="match status" value="1"/>
</dbReference>
<evidence type="ECO:0000256" key="17">
    <source>
        <dbReference type="SAM" id="MobiDB-lite"/>
    </source>
</evidence>
<dbReference type="PROSITE" id="PS50096">
    <property type="entry name" value="IQ"/>
    <property type="match status" value="2"/>
</dbReference>
<dbReference type="SMART" id="SM00015">
    <property type="entry name" value="IQ"/>
    <property type="match status" value="2"/>
</dbReference>
<comment type="subcellular location">
    <subcellularLocation>
        <location evidence="1">Nucleus</location>
    </subcellularLocation>
</comment>
<dbReference type="InterPro" id="IPR000048">
    <property type="entry name" value="IQ_motif_EF-hand-BS"/>
</dbReference>
<evidence type="ECO:0000256" key="13">
    <source>
        <dbReference type="ARBA" id="ARBA00023163"/>
    </source>
</evidence>
<dbReference type="PROSITE" id="PS51437">
    <property type="entry name" value="CG_1"/>
    <property type="match status" value="1"/>
</dbReference>
<evidence type="ECO:0000313" key="20">
    <source>
        <dbReference type="Proteomes" id="UP001161247"/>
    </source>
</evidence>
<evidence type="ECO:0000256" key="10">
    <source>
        <dbReference type="ARBA" id="ARBA00023054"/>
    </source>
</evidence>
<keyword evidence="8" id="KW-0346">Stress response</keyword>
<dbReference type="InterPro" id="IPR036770">
    <property type="entry name" value="Ankyrin_rpt-contain_sf"/>
</dbReference>
<evidence type="ECO:0000256" key="1">
    <source>
        <dbReference type="ARBA" id="ARBA00004123"/>
    </source>
</evidence>
<dbReference type="GO" id="GO:0003690">
    <property type="term" value="F:double-stranded DNA binding"/>
    <property type="evidence" value="ECO:0007669"/>
    <property type="project" value="TreeGrafter"/>
</dbReference>
<dbReference type="Pfam" id="PF00612">
    <property type="entry name" value="IQ"/>
    <property type="match status" value="2"/>
</dbReference>
<dbReference type="AlphaFoldDB" id="A0AAV1DB11"/>
<keyword evidence="14" id="KW-0539">Nucleus</keyword>
<dbReference type="PANTHER" id="PTHR23335">
    <property type="entry name" value="CALMODULIN-BINDING TRANSCRIPTION ACTIVATOR CAMTA"/>
    <property type="match status" value="1"/>
</dbReference>
<dbReference type="Gene3D" id="1.20.5.190">
    <property type="match status" value="1"/>
</dbReference>
<dbReference type="PANTHER" id="PTHR23335:SF29">
    <property type="entry name" value="CALMODULIN-BINDING TRANSCRIPTION ACTIVATOR 1"/>
    <property type="match status" value="1"/>
</dbReference>
<dbReference type="InterPro" id="IPR002110">
    <property type="entry name" value="Ankyrin_rpt"/>
</dbReference>
<feature type="region of interest" description="Disordered" evidence="17">
    <location>
        <begin position="174"/>
        <end position="204"/>
    </location>
</feature>
<evidence type="ECO:0000256" key="8">
    <source>
        <dbReference type="ARBA" id="ARBA00023016"/>
    </source>
</evidence>
<proteinExistence type="inferred from homology"/>
<feature type="region of interest" description="Disordered" evidence="17">
    <location>
        <begin position="147"/>
        <end position="166"/>
    </location>
</feature>
<dbReference type="EMBL" id="OX459121">
    <property type="protein sequence ID" value="CAI9104027.1"/>
    <property type="molecule type" value="Genomic_DNA"/>
</dbReference>
<sequence>MAANGSHNLGFRLDIKQILSEAQHRWLRPAEICEILRNYQKFYITPEPPQRPASGSVFLFDRKVLRYFRKDGHNWRKKKDGKTVKEAHEKLKVGSVDMLHCYYAHGEDNENFQRRSYWMLEQELMHIVFVHYLEVKGNRANISSIRDTETVSSNSQNESSFSTSSAGNYDALASPYADTTSPTSTLTSACEDAESMGQNPENIPQMRPRVQAYVGRPQDLNSQGIGNLDVDLASSYDMLPRLGTQTSPSLEHMSFPDGHGGVDPAVGNLVSGEQQTLDLASWEEVLGHCSTGIIPNEQKSWNASDNPANWQGDYSLHMQGLPSNQNLMPGSSYFGKGSFMDQKSLSAILQNADDPFFLMPEGQESEHAGGGIQKLHANIESGYFMNQKTENGLPPVLKQSHLSGIQAEESLKKVDSFSRWMAKELGEVADLQLPPSNGYSWSSLNAEDVVGDPCTPSQLQLDTDTLNFSLSQEQLFSIAEISPNWAYSNLETKVVINGRFLKSGDELANCRWSCMFGEVEVPAEILSEGVLCCRTPPHKAGIVPFYVTYSNRLACSEIREFEYRMGPCKEAGISDIPEGDSLEVHLQKRLQNLLLMDSTNSNQNLSENTVEKKEAAEKIISLMEAEFDQMATSSSVTDISQRKVTVDQQVETWLKEKFFSWLLQRVREDGKGPLVVDNMGQGVLHLAAALGFNWALKPMMISGVSIDFRDVNGWTALHWAALCGREETVVALVSLGATPGASTDPSGEYPLGRTPADLASANGHKGISGFLAECSLTKHLSTLTMKDDILEGSGSKAIQTVSERVASPFTEEDVPESLSLKDSLAAVCNATQAAARIHQIYRIQSFQRKQLNQDGDESTADEQALSLVAARASRLGKHDYTAHVAAISIQKRYRGWKKRKEYLLIRQRIVKIQAHIRGHQVRKKYKSIVWTVGILEKVILRWRRKGSGLRGFRPDAVAKSPTMEDVPQKEDDYDFLKDGRKQTEERMQKALARVKSMAQHPEARAQYRRLLTVAEGLRETEETSSMSLRASEDMNYPDEELFDVESLLDDDTFMSLAFQ</sequence>
<evidence type="ECO:0000256" key="4">
    <source>
        <dbReference type="ARBA" id="ARBA00022737"/>
    </source>
</evidence>
<evidence type="ECO:0000256" key="6">
    <source>
        <dbReference type="ARBA" id="ARBA00022860"/>
    </source>
</evidence>
<comment type="similarity">
    <text evidence="2">Belongs to the CAMTA family.</text>
</comment>
<dbReference type="InterPro" id="IPR002909">
    <property type="entry name" value="IPT_dom"/>
</dbReference>
<evidence type="ECO:0000256" key="7">
    <source>
        <dbReference type="ARBA" id="ARBA00023015"/>
    </source>
</evidence>
<evidence type="ECO:0000256" key="11">
    <source>
        <dbReference type="ARBA" id="ARBA00023125"/>
    </source>
</evidence>
<keyword evidence="20" id="KW-1185">Reference proteome</keyword>
<dbReference type="GO" id="GO:0005516">
    <property type="term" value="F:calmodulin binding"/>
    <property type="evidence" value="ECO:0007669"/>
    <property type="project" value="UniProtKB-KW"/>
</dbReference>
<dbReference type="GO" id="GO:0009409">
    <property type="term" value="P:response to cold"/>
    <property type="evidence" value="ECO:0007669"/>
    <property type="project" value="UniProtKB-ARBA"/>
</dbReference>
<feature type="compositionally biased region" description="Low complexity" evidence="17">
    <location>
        <begin position="152"/>
        <end position="165"/>
    </location>
</feature>
<name>A0AAV1DB11_OLDCO</name>
<dbReference type="Pfam" id="PF03859">
    <property type="entry name" value="CG-1"/>
    <property type="match status" value="1"/>
</dbReference>
<dbReference type="InterPro" id="IPR027417">
    <property type="entry name" value="P-loop_NTPase"/>
</dbReference>
<dbReference type="PROSITE" id="PS50297">
    <property type="entry name" value="ANK_REP_REGION"/>
    <property type="match status" value="1"/>
</dbReference>
<dbReference type="Gene3D" id="1.25.40.20">
    <property type="entry name" value="Ankyrin repeat-containing domain"/>
    <property type="match status" value="1"/>
</dbReference>
<evidence type="ECO:0000313" key="19">
    <source>
        <dbReference type="EMBL" id="CAI9104027.1"/>
    </source>
</evidence>
<evidence type="ECO:0000256" key="16">
    <source>
        <dbReference type="SAM" id="Coils"/>
    </source>
</evidence>
<keyword evidence="13" id="KW-0804">Transcription</keyword>
<dbReference type="GO" id="GO:0006357">
    <property type="term" value="P:regulation of transcription by RNA polymerase II"/>
    <property type="evidence" value="ECO:0007669"/>
    <property type="project" value="TreeGrafter"/>
</dbReference>
<evidence type="ECO:0000259" key="18">
    <source>
        <dbReference type="PROSITE" id="PS51437"/>
    </source>
</evidence>
<protein>
    <submittedName>
        <fullName evidence="19">OLC1v1002633C1</fullName>
    </submittedName>
</protein>
<keyword evidence="12" id="KW-0010">Activator</keyword>
<dbReference type="Pfam" id="PF12796">
    <property type="entry name" value="Ank_2"/>
    <property type="match status" value="1"/>
</dbReference>
<dbReference type="InterPro" id="IPR014756">
    <property type="entry name" value="Ig_E-set"/>
</dbReference>
<keyword evidence="3" id="KW-0597">Phosphoprotein</keyword>
<keyword evidence="4" id="KW-0677">Repeat</keyword>
<evidence type="ECO:0000256" key="12">
    <source>
        <dbReference type="ARBA" id="ARBA00023159"/>
    </source>
</evidence>
<evidence type="ECO:0000256" key="15">
    <source>
        <dbReference type="PROSITE-ProRule" id="PRU00023"/>
    </source>
</evidence>
<evidence type="ECO:0000256" key="3">
    <source>
        <dbReference type="ARBA" id="ARBA00022553"/>
    </source>
</evidence>
<dbReference type="InterPro" id="IPR005559">
    <property type="entry name" value="CG-1_dom"/>
</dbReference>
<feature type="repeat" description="ANK" evidence="15">
    <location>
        <begin position="712"/>
        <end position="744"/>
    </location>
</feature>
<dbReference type="SUPFAM" id="SSF81296">
    <property type="entry name" value="E set domains"/>
    <property type="match status" value="1"/>
</dbReference>
<keyword evidence="10 16" id="KW-0175">Coiled coil</keyword>
<keyword evidence="5" id="KW-0106">Calcium</keyword>
<dbReference type="FunFam" id="1.20.5.190:FF:000003">
    <property type="entry name" value="Calmodulin-binding transcription activator 2"/>
    <property type="match status" value="1"/>
</dbReference>
<dbReference type="Gene3D" id="2.60.40.10">
    <property type="entry name" value="Immunoglobulins"/>
    <property type="match status" value="1"/>
</dbReference>
<evidence type="ECO:0000256" key="2">
    <source>
        <dbReference type="ARBA" id="ARBA00008267"/>
    </source>
</evidence>
<dbReference type="GO" id="GO:0005634">
    <property type="term" value="C:nucleus"/>
    <property type="evidence" value="ECO:0007669"/>
    <property type="project" value="UniProtKB-SubCell"/>
</dbReference>
<feature type="coiled-coil region" evidence="16">
    <location>
        <begin position="973"/>
        <end position="1000"/>
    </location>
</feature>
<gene>
    <name evidence="19" type="ORF">OLC1_LOCUS13048</name>
</gene>
<dbReference type="SUPFAM" id="SSF48403">
    <property type="entry name" value="Ankyrin repeat"/>
    <property type="match status" value="1"/>
</dbReference>
<dbReference type="FunFam" id="2.60.40.10:FF:000314">
    <property type="entry name" value="Calmodulin-binding transcription activator 2"/>
    <property type="match status" value="1"/>
</dbReference>
<dbReference type="InterPro" id="IPR013783">
    <property type="entry name" value="Ig-like_fold"/>
</dbReference>
<feature type="domain" description="CG-1" evidence="18">
    <location>
        <begin position="15"/>
        <end position="141"/>
    </location>
</feature>
<organism evidence="19 20">
    <name type="scientific">Oldenlandia corymbosa var. corymbosa</name>
    <dbReference type="NCBI Taxonomy" id="529605"/>
    <lineage>
        <taxon>Eukaryota</taxon>
        <taxon>Viridiplantae</taxon>
        <taxon>Streptophyta</taxon>
        <taxon>Embryophyta</taxon>
        <taxon>Tracheophyta</taxon>
        <taxon>Spermatophyta</taxon>
        <taxon>Magnoliopsida</taxon>
        <taxon>eudicotyledons</taxon>
        <taxon>Gunneridae</taxon>
        <taxon>Pentapetalae</taxon>
        <taxon>asterids</taxon>
        <taxon>lamiids</taxon>
        <taxon>Gentianales</taxon>
        <taxon>Rubiaceae</taxon>
        <taxon>Rubioideae</taxon>
        <taxon>Spermacoceae</taxon>
        <taxon>Hedyotis-Oldenlandia complex</taxon>
        <taxon>Oldenlandia</taxon>
    </lineage>
</organism>
<keyword evidence="6" id="KW-0112">Calmodulin-binding</keyword>
<dbReference type="SMART" id="SM01076">
    <property type="entry name" value="CG-1"/>
    <property type="match status" value="1"/>
</dbReference>
<keyword evidence="9 15" id="KW-0040">ANK repeat</keyword>
<evidence type="ECO:0000256" key="14">
    <source>
        <dbReference type="ARBA" id="ARBA00023242"/>
    </source>
</evidence>
<evidence type="ECO:0000256" key="5">
    <source>
        <dbReference type="ARBA" id="ARBA00022837"/>
    </source>
</evidence>
<accession>A0AAV1DB11</accession>
<reference evidence="19" key="1">
    <citation type="submission" date="2023-03" db="EMBL/GenBank/DDBJ databases">
        <authorList>
            <person name="Julca I."/>
        </authorList>
    </citation>
    <scope>NUCLEOTIDE SEQUENCE</scope>
</reference>
<dbReference type="GO" id="GO:0003712">
    <property type="term" value="F:transcription coregulator activity"/>
    <property type="evidence" value="ECO:0007669"/>
    <property type="project" value="TreeGrafter"/>
</dbReference>
<dbReference type="Pfam" id="PF01833">
    <property type="entry name" value="TIG"/>
    <property type="match status" value="1"/>
</dbReference>
<keyword evidence="7" id="KW-0805">Transcription regulation</keyword>
<evidence type="ECO:0000256" key="9">
    <source>
        <dbReference type="ARBA" id="ARBA00023043"/>
    </source>
</evidence>
<keyword evidence="11" id="KW-0238">DNA-binding</keyword>
<dbReference type="Proteomes" id="UP001161247">
    <property type="component" value="Chromosome 4"/>
</dbReference>
<dbReference type="SMART" id="SM00248">
    <property type="entry name" value="ANK"/>
    <property type="match status" value="2"/>
</dbReference>